<dbReference type="GO" id="GO:0016829">
    <property type="term" value="F:lyase activity"/>
    <property type="evidence" value="ECO:0007669"/>
    <property type="project" value="UniProtKB-KW"/>
</dbReference>
<dbReference type="EMBL" id="QTJW01000033">
    <property type="protein sequence ID" value="RGD66850.1"/>
    <property type="molecule type" value="Genomic_DNA"/>
</dbReference>
<organism evidence="6 7">
    <name type="scientific">Hungatella hathewayi</name>
    <dbReference type="NCBI Taxonomy" id="154046"/>
    <lineage>
        <taxon>Bacteria</taxon>
        <taxon>Bacillati</taxon>
        <taxon>Bacillota</taxon>
        <taxon>Clostridia</taxon>
        <taxon>Lachnospirales</taxon>
        <taxon>Lachnospiraceae</taxon>
        <taxon>Hungatella</taxon>
    </lineage>
</organism>
<dbReference type="InterPro" id="IPR015931">
    <property type="entry name" value="Acnase/IPM_dHydase_lsu_aba_1/3"/>
</dbReference>
<dbReference type="InterPro" id="IPR050067">
    <property type="entry name" value="IPM_dehydratase_rel_enz"/>
</dbReference>
<dbReference type="SUPFAM" id="SSF53732">
    <property type="entry name" value="Aconitase iron-sulfur domain"/>
    <property type="match status" value="1"/>
</dbReference>
<evidence type="ECO:0000256" key="3">
    <source>
        <dbReference type="ARBA" id="ARBA00023014"/>
    </source>
</evidence>
<reference evidence="6 7" key="1">
    <citation type="submission" date="2018-08" db="EMBL/GenBank/DDBJ databases">
        <title>A genome reference for cultivated species of the human gut microbiota.</title>
        <authorList>
            <person name="Zou Y."/>
            <person name="Xue W."/>
            <person name="Luo G."/>
        </authorList>
    </citation>
    <scope>NUCLEOTIDE SEQUENCE [LARGE SCALE GENOMIC DNA]</scope>
    <source>
        <strain evidence="6 7">AF19-13AC</strain>
    </source>
</reference>
<evidence type="ECO:0000313" key="7">
    <source>
        <dbReference type="Proteomes" id="UP000261023"/>
    </source>
</evidence>
<accession>A0A3E3DC66</accession>
<keyword evidence="2" id="KW-0408">Iron</keyword>
<evidence type="ECO:0000256" key="4">
    <source>
        <dbReference type="ARBA" id="ARBA00023239"/>
    </source>
</evidence>
<dbReference type="Pfam" id="PF00330">
    <property type="entry name" value="Aconitase"/>
    <property type="match status" value="1"/>
</dbReference>
<keyword evidence="1" id="KW-0479">Metal-binding</keyword>
<dbReference type="AlphaFoldDB" id="A0A3E3DC66"/>
<evidence type="ECO:0000256" key="2">
    <source>
        <dbReference type="ARBA" id="ARBA00023004"/>
    </source>
</evidence>
<dbReference type="InterPro" id="IPR001030">
    <property type="entry name" value="Acoase/IPM_deHydtase_lsu_aba"/>
</dbReference>
<evidence type="ECO:0000256" key="1">
    <source>
        <dbReference type="ARBA" id="ARBA00022723"/>
    </source>
</evidence>
<keyword evidence="3" id="KW-0411">Iron-sulfur</keyword>
<keyword evidence="4" id="KW-0456">Lyase</keyword>
<proteinExistence type="predicted"/>
<dbReference type="RefSeq" id="WP_029467347.1">
    <property type="nucleotide sequence ID" value="NZ_QTJW01000033.1"/>
</dbReference>
<dbReference type="PANTHER" id="PTHR43822:SF2">
    <property type="entry name" value="HOMOACONITASE, MITOCHONDRIAL"/>
    <property type="match status" value="1"/>
</dbReference>
<dbReference type="PANTHER" id="PTHR43822">
    <property type="entry name" value="HOMOACONITASE, MITOCHONDRIAL-RELATED"/>
    <property type="match status" value="1"/>
</dbReference>
<dbReference type="GO" id="GO:0051536">
    <property type="term" value="F:iron-sulfur cluster binding"/>
    <property type="evidence" value="ECO:0007669"/>
    <property type="project" value="UniProtKB-KW"/>
</dbReference>
<name>A0A3E3DC66_9FIRM</name>
<gene>
    <name evidence="6" type="ORF">DWX31_30195</name>
</gene>
<dbReference type="GO" id="GO:0046872">
    <property type="term" value="F:metal ion binding"/>
    <property type="evidence" value="ECO:0007669"/>
    <property type="project" value="UniProtKB-KW"/>
</dbReference>
<feature type="domain" description="Aconitase/3-isopropylmalate dehydratase large subunit alpha/beta/alpha" evidence="5">
    <location>
        <begin position="72"/>
        <end position="206"/>
    </location>
</feature>
<dbReference type="Gene3D" id="3.30.499.10">
    <property type="entry name" value="Aconitase, domain 3"/>
    <property type="match status" value="2"/>
</dbReference>
<comment type="caution">
    <text evidence="6">The sequence shown here is derived from an EMBL/GenBank/DDBJ whole genome shotgun (WGS) entry which is preliminary data.</text>
</comment>
<dbReference type="Proteomes" id="UP000261023">
    <property type="component" value="Unassembled WGS sequence"/>
</dbReference>
<dbReference type="OrthoDB" id="9802769at2"/>
<dbReference type="GO" id="GO:0043436">
    <property type="term" value="P:oxoacid metabolic process"/>
    <property type="evidence" value="ECO:0007669"/>
    <property type="project" value="UniProtKB-ARBA"/>
</dbReference>
<evidence type="ECO:0000313" key="6">
    <source>
        <dbReference type="EMBL" id="RGD66850.1"/>
    </source>
</evidence>
<dbReference type="InterPro" id="IPR036008">
    <property type="entry name" value="Aconitase_4Fe-4S_dom"/>
</dbReference>
<protein>
    <submittedName>
        <fullName evidence="6">3-isopropylmalate dehydratase</fullName>
    </submittedName>
</protein>
<evidence type="ECO:0000259" key="5">
    <source>
        <dbReference type="Pfam" id="PF00330"/>
    </source>
</evidence>
<sequence>MSTFIEKMLGKPAGTAATVTPNYIVINDGVSHRAVDEITAVADRERVWVIYDHDVPTGTPQGSDRLKKNLMFAKKYGCRYIQAKGVGYQYMLNCVVKPGEIVIGAGSHGSIFGAIGALGINVPIPELARIAETGRYSVMVPETVCVSVTGQLKKGTSVMDAAFTFLKNMAGIEGKVIEFYCPNLTAQEKAVLCSIACMTGAYTAVVREGEPANAVKFSLDGVEPMIMMPCGSREEQGNAVINPKSALEGTALQGGQIGGYTGGTIEELRKAAELIEGKKLALGFRLTVCPATAKDYIEAMEEGIISKFIDYGAQISAAGDHSVVTQGAGVMGHGEKLLTTGLYTFSGAMGCEDAFIYSGSVESVITASTTKKI</sequence>